<evidence type="ECO:0000256" key="9">
    <source>
        <dbReference type="RuleBase" id="RU369079"/>
    </source>
</evidence>
<keyword evidence="12" id="KW-1185">Reference proteome</keyword>
<evidence type="ECO:0000256" key="7">
    <source>
        <dbReference type="ARBA" id="ARBA00023136"/>
    </source>
</evidence>
<dbReference type="InterPro" id="IPR055348">
    <property type="entry name" value="DctQ"/>
</dbReference>
<keyword evidence="5 9" id="KW-0812">Transmembrane</keyword>
<dbReference type="PANTHER" id="PTHR35011:SF2">
    <property type="entry name" value="2,3-DIKETO-L-GULONATE TRAP TRANSPORTER SMALL PERMEASE PROTEIN YIAM"/>
    <property type="match status" value="1"/>
</dbReference>
<comment type="caution">
    <text evidence="11">The sequence shown here is derived from an EMBL/GenBank/DDBJ whole genome shotgun (WGS) entry which is preliminary data.</text>
</comment>
<proteinExistence type="inferred from homology"/>
<evidence type="ECO:0000313" key="12">
    <source>
        <dbReference type="Proteomes" id="UP001184230"/>
    </source>
</evidence>
<keyword evidence="6 9" id="KW-1133">Transmembrane helix</keyword>
<sequence length="178" mass="20212">MAPEIPSATRGVAVGRWLQRRADDVAVVLIATMFVSFLLQIIFRYVLNRPLGWTEEVTILCWVWVVLWGASFIVADDEEVRFDILYNAVPPGARRAFTIVASVGLIVLMALSLPATWRYVLFMRREHSAYLGMRFDYLYSIYVLFALVCIVRQVRVAWRAWRGTAPAVASELPGDVAE</sequence>
<dbReference type="EMBL" id="JAVDRF010000011">
    <property type="protein sequence ID" value="MDR6538585.1"/>
    <property type="molecule type" value="Genomic_DNA"/>
</dbReference>
<protein>
    <recommendedName>
        <fullName evidence="9">TRAP transporter small permease protein</fullName>
    </recommendedName>
</protein>
<feature type="transmembrane region" description="Helical" evidence="9">
    <location>
        <begin position="96"/>
        <end position="117"/>
    </location>
</feature>
<comment type="similarity">
    <text evidence="8 9">Belongs to the TRAP transporter small permease family.</text>
</comment>
<feature type="transmembrane region" description="Helical" evidence="9">
    <location>
        <begin position="57"/>
        <end position="75"/>
    </location>
</feature>
<evidence type="ECO:0000256" key="8">
    <source>
        <dbReference type="ARBA" id="ARBA00038436"/>
    </source>
</evidence>
<evidence type="ECO:0000259" key="10">
    <source>
        <dbReference type="Pfam" id="PF04290"/>
    </source>
</evidence>
<comment type="subcellular location">
    <subcellularLocation>
        <location evidence="1 9">Cell inner membrane</location>
        <topology evidence="1 9">Multi-pass membrane protein</topology>
    </subcellularLocation>
</comment>
<reference evidence="11 12" key="1">
    <citation type="submission" date="2023-07" db="EMBL/GenBank/DDBJ databases">
        <title>Sorghum-associated microbial communities from plants grown in Nebraska, USA.</title>
        <authorList>
            <person name="Schachtman D."/>
        </authorList>
    </citation>
    <scope>NUCLEOTIDE SEQUENCE [LARGE SCALE GENOMIC DNA]</scope>
    <source>
        <strain evidence="11 12">DS1781</strain>
    </source>
</reference>
<evidence type="ECO:0000256" key="6">
    <source>
        <dbReference type="ARBA" id="ARBA00022989"/>
    </source>
</evidence>
<keyword evidence="3" id="KW-1003">Cell membrane</keyword>
<name>A0ABU1NJE3_9BURK</name>
<evidence type="ECO:0000256" key="2">
    <source>
        <dbReference type="ARBA" id="ARBA00022448"/>
    </source>
</evidence>
<evidence type="ECO:0000256" key="3">
    <source>
        <dbReference type="ARBA" id="ARBA00022475"/>
    </source>
</evidence>
<dbReference type="PANTHER" id="PTHR35011">
    <property type="entry name" value="2,3-DIKETO-L-GULONATE TRAP TRANSPORTER SMALL PERMEASE PROTEIN YIAM"/>
    <property type="match status" value="1"/>
</dbReference>
<gene>
    <name evidence="11" type="ORF">J2739_004378</name>
</gene>
<comment type="function">
    <text evidence="9">Part of the tripartite ATP-independent periplasmic (TRAP) transport system.</text>
</comment>
<accession>A0ABU1NJE3</accession>
<evidence type="ECO:0000256" key="4">
    <source>
        <dbReference type="ARBA" id="ARBA00022519"/>
    </source>
</evidence>
<feature type="transmembrane region" description="Helical" evidence="9">
    <location>
        <begin position="25"/>
        <end position="45"/>
    </location>
</feature>
<dbReference type="Proteomes" id="UP001184230">
    <property type="component" value="Unassembled WGS sequence"/>
</dbReference>
<feature type="transmembrane region" description="Helical" evidence="9">
    <location>
        <begin position="137"/>
        <end position="154"/>
    </location>
</feature>
<keyword evidence="4 9" id="KW-0997">Cell inner membrane</keyword>
<keyword evidence="7 9" id="KW-0472">Membrane</keyword>
<dbReference type="Pfam" id="PF04290">
    <property type="entry name" value="DctQ"/>
    <property type="match status" value="1"/>
</dbReference>
<evidence type="ECO:0000313" key="11">
    <source>
        <dbReference type="EMBL" id="MDR6538585.1"/>
    </source>
</evidence>
<dbReference type="RefSeq" id="WP_309905517.1">
    <property type="nucleotide sequence ID" value="NZ_JAVDRF010000011.1"/>
</dbReference>
<dbReference type="InterPro" id="IPR007387">
    <property type="entry name" value="TRAP_DctQ"/>
</dbReference>
<keyword evidence="2 9" id="KW-0813">Transport</keyword>
<organism evidence="11 12">
    <name type="scientific">Variovorax soli</name>
    <dbReference type="NCBI Taxonomy" id="376815"/>
    <lineage>
        <taxon>Bacteria</taxon>
        <taxon>Pseudomonadati</taxon>
        <taxon>Pseudomonadota</taxon>
        <taxon>Betaproteobacteria</taxon>
        <taxon>Burkholderiales</taxon>
        <taxon>Comamonadaceae</taxon>
        <taxon>Variovorax</taxon>
    </lineage>
</organism>
<evidence type="ECO:0000256" key="1">
    <source>
        <dbReference type="ARBA" id="ARBA00004429"/>
    </source>
</evidence>
<evidence type="ECO:0000256" key="5">
    <source>
        <dbReference type="ARBA" id="ARBA00022692"/>
    </source>
</evidence>
<feature type="domain" description="Tripartite ATP-independent periplasmic transporters DctQ component" evidence="10">
    <location>
        <begin position="33"/>
        <end position="162"/>
    </location>
</feature>
<comment type="subunit">
    <text evidence="9">The complex comprises the extracytoplasmic solute receptor protein and the two transmembrane proteins.</text>
</comment>